<comment type="caution">
    <text evidence="2">The sequence shown here is derived from an EMBL/GenBank/DDBJ whole genome shotgun (WGS) entry which is preliminary data.</text>
</comment>
<dbReference type="AlphaFoldDB" id="A0A4Q7YMV7"/>
<dbReference type="Pfam" id="PF13689">
    <property type="entry name" value="DUF4154"/>
    <property type="match status" value="1"/>
</dbReference>
<organism evidence="2 3">
    <name type="scientific">Fluviicoccus keumensis</name>
    <dbReference type="NCBI Taxonomy" id="1435465"/>
    <lineage>
        <taxon>Bacteria</taxon>
        <taxon>Pseudomonadati</taxon>
        <taxon>Pseudomonadota</taxon>
        <taxon>Gammaproteobacteria</taxon>
        <taxon>Moraxellales</taxon>
        <taxon>Moraxellaceae</taxon>
        <taxon>Fluviicoccus</taxon>
    </lineage>
</organism>
<dbReference type="Proteomes" id="UP000292423">
    <property type="component" value="Unassembled WGS sequence"/>
</dbReference>
<evidence type="ECO:0000256" key="1">
    <source>
        <dbReference type="SAM" id="SignalP"/>
    </source>
</evidence>
<dbReference type="InterPro" id="IPR025293">
    <property type="entry name" value="YfiR/HmsC-like"/>
</dbReference>
<keyword evidence="1" id="KW-0732">Signal</keyword>
<evidence type="ECO:0000313" key="3">
    <source>
        <dbReference type="Proteomes" id="UP000292423"/>
    </source>
</evidence>
<dbReference type="OrthoDB" id="277577at2"/>
<proteinExistence type="predicted"/>
<dbReference type="EMBL" id="SHKX01000014">
    <property type="protein sequence ID" value="RZU38141.1"/>
    <property type="molecule type" value="Genomic_DNA"/>
</dbReference>
<gene>
    <name evidence="2" type="ORF">EV700_2718</name>
</gene>
<sequence>MEYRRPPVIKSYLLGICLAFGVSASTLAGPDESEIKAAFIYNFAKFVEWPAESFERADSPIDLCLSGHDSVEAELRQLEGREAQGRKLHVRTLAGGEDRSGCKILYLAGPDNPQQSALLQALGNDAVLTVADRRDFGRQGGIISLFVEGSRVQFAVNLAPAQSRGLKFSARLLQLARVPR</sequence>
<dbReference type="RefSeq" id="WP_130414721.1">
    <property type="nucleotide sequence ID" value="NZ_SHKX01000014.1"/>
</dbReference>
<feature type="chain" id="PRO_5020225391" evidence="1">
    <location>
        <begin position="29"/>
        <end position="180"/>
    </location>
</feature>
<keyword evidence="3" id="KW-1185">Reference proteome</keyword>
<name>A0A4Q7YMV7_9GAMM</name>
<feature type="signal peptide" evidence="1">
    <location>
        <begin position="1"/>
        <end position="28"/>
    </location>
</feature>
<accession>A0A4Q7YMV7</accession>
<reference evidence="2 3" key="1">
    <citation type="submission" date="2019-02" db="EMBL/GenBank/DDBJ databases">
        <title>Genomic Encyclopedia of Type Strains, Phase IV (KMG-IV): sequencing the most valuable type-strain genomes for metagenomic binning, comparative biology and taxonomic classification.</title>
        <authorList>
            <person name="Goeker M."/>
        </authorList>
    </citation>
    <scope>NUCLEOTIDE SEQUENCE [LARGE SCALE GENOMIC DNA]</scope>
    <source>
        <strain evidence="2 3">DSM 105135</strain>
    </source>
</reference>
<evidence type="ECO:0000313" key="2">
    <source>
        <dbReference type="EMBL" id="RZU38141.1"/>
    </source>
</evidence>
<protein>
    <submittedName>
        <fullName evidence="2">Uncharacterized protein DUF4154</fullName>
    </submittedName>
</protein>